<reference evidence="13" key="1">
    <citation type="submission" date="2025-08" db="UniProtKB">
        <authorList>
            <consortium name="RefSeq"/>
        </authorList>
    </citation>
    <scope>IDENTIFICATION</scope>
    <source>
        <tissue evidence="13">Whole sample</tissue>
    </source>
</reference>
<dbReference type="PANTHER" id="PTHR21522">
    <property type="entry name" value="PROTON CHANNEL OTOP"/>
    <property type="match status" value="1"/>
</dbReference>
<dbReference type="KEGG" id="cvn:111134029"/>
<evidence type="ECO:0000256" key="6">
    <source>
        <dbReference type="ARBA" id="ARBA00022781"/>
    </source>
</evidence>
<feature type="transmembrane region" description="Helical" evidence="11">
    <location>
        <begin position="399"/>
        <end position="420"/>
    </location>
</feature>
<keyword evidence="9 11" id="KW-0472">Membrane</keyword>
<accession>A0A8B8EG92</accession>
<evidence type="ECO:0000313" key="13">
    <source>
        <dbReference type="RefSeq" id="XP_022338503.1"/>
    </source>
</evidence>
<feature type="transmembrane region" description="Helical" evidence="11">
    <location>
        <begin position="115"/>
        <end position="133"/>
    </location>
</feature>
<dbReference type="Proteomes" id="UP000694844">
    <property type="component" value="Chromosome 5"/>
</dbReference>
<comment type="subcellular location">
    <subcellularLocation>
        <location evidence="1">Cell membrane</location>
        <topology evidence="1">Multi-pass membrane protein</topology>
    </subcellularLocation>
</comment>
<keyword evidence="12" id="KW-1185">Reference proteome</keyword>
<name>A0A8B8EG92_CRAVI</name>
<feature type="transmembrane region" description="Helical" evidence="11">
    <location>
        <begin position="71"/>
        <end position="94"/>
    </location>
</feature>
<evidence type="ECO:0000256" key="8">
    <source>
        <dbReference type="ARBA" id="ARBA00023065"/>
    </source>
</evidence>
<dbReference type="GO" id="GO:0005886">
    <property type="term" value="C:plasma membrane"/>
    <property type="evidence" value="ECO:0007669"/>
    <property type="project" value="UniProtKB-SubCell"/>
</dbReference>
<feature type="transmembrane region" description="Helical" evidence="11">
    <location>
        <begin position="470"/>
        <end position="488"/>
    </location>
</feature>
<evidence type="ECO:0000256" key="9">
    <source>
        <dbReference type="ARBA" id="ARBA00023136"/>
    </source>
</evidence>
<dbReference type="AlphaFoldDB" id="A0A8B8EG92"/>
<feature type="transmembrane region" description="Helical" evidence="11">
    <location>
        <begin position="318"/>
        <end position="345"/>
    </location>
</feature>
<keyword evidence="8" id="KW-0406">Ion transport</keyword>
<evidence type="ECO:0000256" key="7">
    <source>
        <dbReference type="ARBA" id="ARBA00022989"/>
    </source>
</evidence>
<feature type="transmembrane region" description="Helical" evidence="11">
    <location>
        <begin position="158"/>
        <end position="180"/>
    </location>
</feature>
<protein>
    <submittedName>
        <fullName evidence="13">Uncharacterized protein LOC111134029</fullName>
    </submittedName>
</protein>
<evidence type="ECO:0000256" key="11">
    <source>
        <dbReference type="SAM" id="Phobius"/>
    </source>
</evidence>
<dbReference type="PANTHER" id="PTHR21522:SF32">
    <property type="entry name" value="OTOPETRIN-2"/>
    <property type="match status" value="1"/>
</dbReference>
<organism evidence="12 13">
    <name type="scientific">Crassostrea virginica</name>
    <name type="common">Eastern oyster</name>
    <dbReference type="NCBI Taxonomy" id="6565"/>
    <lineage>
        <taxon>Eukaryota</taxon>
        <taxon>Metazoa</taxon>
        <taxon>Spiralia</taxon>
        <taxon>Lophotrochozoa</taxon>
        <taxon>Mollusca</taxon>
        <taxon>Bivalvia</taxon>
        <taxon>Autobranchia</taxon>
        <taxon>Pteriomorphia</taxon>
        <taxon>Ostreida</taxon>
        <taxon>Ostreoidea</taxon>
        <taxon>Ostreidae</taxon>
        <taxon>Crassostrea</taxon>
    </lineage>
</organism>
<evidence type="ECO:0000256" key="2">
    <source>
        <dbReference type="ARBA" id="ARBA00006513"/>
    </source>
</evidence>
<evidence type="ECO:0000313" key="12">
    <source>
        <dbReference type="Proteomes" id="UP000694844"/>
    </source>
</evidence>
<feature type="transmembrane region" description="Helical" evidence="11">
    <location>
        <begin position="38"/>
        <end position="59"/>
    </location>
</feature>
<proteinExistence type="inferred from homology"/>
<feature type="transmembrane region" description="Helical" evidence="11">
    <location>
        <begin position="357"/>
        <end position="378"/>
    </location>
</feature>
<keyword evidence="3" id="KW-0813">Transport</keyword>
<dbReference type="GO" id="GO:0015252">
    <property type="term" value="F:proton channel activity"/>
    <property type="evidence" value="ECO:0007669"/>
    <property type="project" value="InterPro"/>
</dbReference>
<evidence type="ECO:0000256" key="1">
    <source>
        <dbReference type="ARBA" id="ARBA00004651"/>
    </source>
</evidence>
<feature type="transmembrane region" description="Helical" evidence="11">
    <location>
        <begin position="426"/>
        <end position="450"/>
    </location>
</feature>
<keyword evidence="10" id="KW-0407">Ion channel</keyword>
<gene>
    <name evidence="13" type="primary">LOC111134029</name>
</gene>
<evidence type="ECO:0000256" key="4">
    <source>
        <dbReference type="ARBA" id="ARBA00022475"/>
    </source>
</evidence>
<evidence type="ECO:0000256" key="3">
    <source>
        <dbReference type="ARBA" id="ARBA00022448"/>
    </source>
</evidence>
<evidence type="ECO:0000256" key="10">
    <source>
        <dbReference type="ARBA" id="ARBA00023303"/>
    </source>
</evidence>
<keyword evidence="4" id="KW-1003">Cell membrane</keyword>
<dbReference type="OrthoDB" id="6133648at2759"/>
<comment type="similarity">
    <text evidence="2">Belongs to the otopetrin family.</text>
</comment>
<keyword evidence="5 11" id="KW-0812">Transmembrane</keyword>
<keyword evidence="7 11" id="KW-1133">Transmembrane helix</keyword>
<dbReference type="InterPro" id="IPR004878">
    <property type="entry name" value="Otopetrin"/>
</dbReference>
<keyword evidence="6" id="KW-0375">Hydrogen ion transport</keyword>
<evidence type="ECO:0000256" key="5">
    <source>
        <dbReference type="ARBA" id="ARBA00022692"/>
    </source>
</evidence>
<dbReference type="RefSeq" id="XP_022338503.1">
    <property type="nucleotide sequence ID" value="XM_022482795.1"/>
</dbReference>
<sequence>MNVVKRFGKAVYRSTIKIPLTAGYPVSDGSQDEANGSLASVVTIVFVTAVNFAVIGIFGTKKDDEQATNHLWIMTLLLLFSALASVIFISVLAYKNRESWYKPSDLKRIAIYTNIKVSFLWLFGFACILHESLNVSLDITCLTSSDTTELSNPPVPELLSHFLQILCVCFQLSFITYFRYYRFEPSLCINYGILLILLSNLSQWFDSLMKEINHDYSENVTQIIHGSCFELSEIHNVTVRLESYIGPARVEFFLLSTGFILGMWPSIQENEAVETRDGWGSEFYDVSDEHTALLTHPPSSYNASESRHLGSISRIHPVFHFCSIVYGVFVNMMLIIGNIVFLHFVGKSGASSGLKNAWYSIVLTFKLSIMIKIYMIYYHITWSNSQTFVKPKKLSSGHYLLIFSTSGTVALCTIGIIVGIQDAPQTFGYLFIMENIVDIIGTYLQTVLIIHAEKLVVRATGNSMCAVERLCLLLSIGNLSLWLIQSFFDVHYVAKFRAQDQEIIDKPTLTNIDKILSPILTFYRFHVSIDWYNLHRKFKFN</sequence>
<dbReference type="GeneID" id="111134029"/>